<dbReference type="InterPro" id="IPR029787">
    <property type="entry name" value="Nucleotide_cyclase"/>
</dbReference>
<name>A0A7Z0HYC4_9RHOB</name>
<keyword evidence="4" id="KW-1185">Reference proteome</keyword>
<evidence type="ECO:0000313" key="3">
    <source>
        <dbReference type="EMBL" id="NYS24522.1"/>
    </source>
</evidence>
<dbReference type="InterPro" id="IPR043128">
    <property type="entry name" value="Rev_trsase/Diguanyl_cyclase"/>
</dbReference>
<comment type="caution">
    <text evidence="3">The sequence shown here is derived from an EMBL/GenBank/DDBJ whole genome shotgun (WGS) entry which is preliminary data.</text>
</comment>
<feature type="domain" description="EAL" evidence="1">
    <location>
        <begin position="247"/>
        <end position="501"/>
    </location>
</feature>
<dbReference type="PANTHER" id="PTHR33121">
    <property type="entry name" value="CYCLIC DI-GMP PHOSPHODIESTERASE PDEF"/>
    <property type="match status" value="1"/>
</dbReference>
<evidence type="ECO:0000259" key="1">
    <source>
        <dbReference type="PROSITE" id="PS50883"/>
    </source>
</evidence>
<dbReference type="Pfam" id="PF00990">
    <property type="entry name" value="GGDEF"/>
    <property type="match status" value="1"/>
</dbReference>
<dbReference type="Pfam" id="PF00563">
    <property type="entry name" value="EAL"/>
    <property type="match status" value="1"/>
</dbReference>
<sequence>MRLPFLIQSSFRRSLSEAAARPELLALLPALTLAAYWLGGEGWLVITALAVPVAFAGAAAQGTLSELSRLRAGYSDDTQLPLREALLAEVEDNLETCQIVGLHCGVVVFILDRADHLRDTHGRTAVNELVDHMGRKLRHLTRSADFVARLDDITYGVALGPQEQSSRCEMIATARRLQMALTQRLRTDAGWLDPSVSVGLSDTVDQGQTEAQAMLQGAEIAAERALNDGPGALCIYQRGMQSDSTRQAALRDALSRALGNGEIGAVFQPQVCAVTGALTGMEALVRWSRDGQVIPPSDFLPQLHSFGLSEGLTRRMLAQALDALEAGDAIGQIIPNVALNLSRTELLAPGLADLILWDLDRRGLQPERLVIEVLESVVADPADGVIERNIAALARAGCGIDLDDFGTGHASIANIRRFAVGRLKIDRSFVSGLDTDPAQRRLVGAIVLMARELRLGTVAEGVETGAEAKALADLGCEALQGYHIARPLPLSEIQAWLRADSRRHARPGSAGPATAETAP</sequence>
<accession>A0A7Z0HYC4</accession>
<dbReference type="Proteomes" id="UP000529417">
    <property type="component" value="Unassembled WGS sequence"/>
</dbReference>
<dbReference type="InterPro" id="IPR001633">
    <property type="entry name" value="EAL_dom"/>
</dbReference>
<protein>
    <submittedName>
        <fullName evidence="3">GGDEF domain-containing protein</fullName>
    </submittedName>
</protein>
<dbReference type="Gene3D" id="3.20.20.450">
    <property type="entry name" value="EAL domain"/>
    <property type="match status" value="1"/>
</dbReference>
<dbReference type="PROSITE" id="PS50883">
    <property type="entry name" value="EAL"/>
    <property type="match status" value="1"/>
</dbReference>
<dbReference type="SUPFAM" id="SSF55073">
    <property type="entry name" value="Nucleotide cyclase"/>
    <property type="match status" value="1"/>
</dbReference>
<dbReference type="AlphaFoldDB" id="A0A7Z0HYC4"/>
<feature type="domain" description="GGDEF" evidence="2">
    <location>
        <begin position="105"/>
        <end position="238"/>
    </location>
</feature>
<dbReference type="SUPFAM" id="SSF141868">
    <property type="entry name" value="EAL domain-like"/>
    <property type="match status" value="1"/>
</dbReference>
<dbReference type="CDD" id="cd01948">
    <property type="entry name" value="EAL"/>
    <property type="match status" value="1"/>
</dbReference>
<dbReference type="PROSITE" id="PS50887">
    <property type="entry name" value="GGDEF"/>
    <property type="match status" value="1"/>
</dbReference>
<dbReference type="GO" id="GO:0071111">
    <property type="term" value="F:cyclic-guanylate-specific phosphodiesterase activity"/>
    <property type="evidence" value="ECO:0007669"/>
    <property type="project" value="InterPro"/>
</dbReference>
<evidence type="ECO:0000313" key="4">
    <source>
        <dbReference type="Proteomes" id="UP000529417"/>
    </source>
</evidence>
<organism evidence="3 4">
    <name type="scientific">Rhabdonatronobacter sediminivivens</name>
    <dbReference type="NCBI Taxonomy" id="2743469"/>
    <lineage>
        <taxon>Bacteria</taxon>
        <taxon>Pseudomonadati</taxon>
        <taxon>Pseudomonadota</taxon>
        <taxon>Alphaproteobacteria</taxon>
        <taxon>Rhodobacterales</taxon>
        <taxon>Paracoccaceae</taxon>
        <taxon>Rhabdonatronobacter</taxon>
    </lineage>
</organism>
<evidence type="ECO:0000259" key="2">
    <source>
        <dbReference type="PROSITE" id="PS50887"/>
    </source>
</evidence>
<dbReference type="Gene3D" id="3.30.70.270">
    <property type="match status" value="1"/>
</dbReference>
<dbReference type="InterPro" id="IPR000160">
    <property type="entry name" value="GGDEF_dom"/>
</dbReference>
<dbReference type="InterPro" id="IPR035919">
    <property type="entry name" value="EAL_sf"/>
</dbReference>
<dbReference type="SMART" id="SM00267">
    <property type="entry name" value="GGDEF"/>
    <property type="match status" value="1"/>
</dbReference>
<dbReference type="EMBL" id="JACBXS010000008">
    <property type="protein sequence ID" value="NYS24522.1"/>
    <property type="molecule type" value="Genomic_DNA"/>
</dbReference>
<dbReference type="RefSeq" id="WP_179905215.1">
    <property type="nucleotide sequence ID" value="NZ_JACBXS010000008.1"/>
</dbReference>
<reference evidence="3 4" key="1">
    <citation type="journal article" date="2000" name="Arch. Microbiol.">
        <title>Rhodobaca bogoriensis gen. nov. and sp. nov., an alkaliphilic purple nonsulfur bacterium from African Rift Valley soda lakes.</title>
        <authorList>
            <person name="Milford A.D."/>
            <person name="Achenbach L.A."/>
            <person name="Jung D.O."/>
            <person name="Madigan M.T."/>
        </authorList>
    </citation>
    <scope>NUCLEOTIDE SEQUENCE [LARGE SCALE GENOMIC DNA]</scope>
    <source>
        <strain evidence="3 4">2376</strain>
    </source>
</reference>
<proteinExistence type="predicted"/>
<dbReference type="SMART" id="SM00052">
    <property type="entry name" value="EAL"/>
    <property type="match status" value="1"/>
</dbReference>
<dbReference type="PANTHER" id="PTHR33121:SF70">
    <property type="entry name" value="SIGNALING PROTEIN YKOW"/>
    <property type="match status" value="1"/>
</dbReference>
<dbReference type="InterPro" id="IPR050706">
    <property type="entry name" value="Cyclic-di-GMP_PDE-like"/>
</dbReference>
<gene>
    <name evidence="3" type="ORF">HUK65_05910</name>
</gene>